<accession>A0A0L7R397</accession>
<reference evidence="1 2" key="1">
    <citation type="submission" date="2015-07" db="EMBL/GenBank/DDBJ databases">
        <title>The genome of Habropoda laboriosa.</title>
        <authorList>
            <person name="Pan H."/>
            <person name="Kapheim K."/>
        </authorList>
    </citation>
    <scope>NUCLEOTIDE SEQUENCE [LARGE SCALE GENOMIC DNA]</scope>
    <source>
        <strain evidence="1">0110345459</strain>
    </source>
</reference>
<dbReference type="Proteomes" id="UP000053825">
    <property type="component" value="Unassembled WGS sequence"/>
</dbReference>
<proteinExistence type="predicted"/>
<keyword evidence="2" id="KW-1185">Reference proteome</keyword>
<gene>
    <name evidence="1" type="ORF">WH47_09897</name>
</gene>
<dbReference type="AlphaFoldDB" id="A0A0L7R397"/>
<evidence type="ECO:0000313" key="2">
    <source>
        <dbReference type="Proteomes" id="UP000053825"/>
    </source>
</evidence>
<sequence>MNDVYSLHPETRYVRGSHGNMGHNYGSSMLLSNSASSPFSSVRASPSPYGSGKFSKYNKYMGEYGPTASLNYLSKEQDVDYLLSQYGKGSGKLASIKDSRPSNYGGQPYVGGPSYLSKLVGGYKSKPSYISSYPSSSPVGYSSMSNLHSSFSGNSYTDGPLLRRYRSSSYVPGHGSTYSGYF</sequence>
<name>A0A0L7R397_9HYME</name>
<dbReference type="OrthoDB" id="7602998at2759"/>
<evidence type="ECO:0000313" key="1">
    <source>
        <dbReference type="EMBL" id="KOC65318.1"/>
    </source>
</evidence>
<dbReference type="EMBL" id="KQ414663">
    <property type="protein sequence ID" value="KOC65318.1"/>
    <property type="molecule type" value="Genomic_DNA"/>
</dbReference>
<protein>
    <submittedName>
        <fullName evidence="1">Uncharacterized protein</fullName>
    </submittedName>
</protein>
<organism evidence="1 2">
    <name type="scientific">Habropoda laboriosa</name>
    <dbReference type="NCBI Taxonomy" id="597456"/>
    <lineage>
        <taxon>Eukaryota</taxon>
        <taxon>Metazoa</taxon>
        <taxon>Ecdysozoa</taxon>
        <taxon>Arthropoda</taxon>
        <taxon>Hexapoda</taxon>
        <taxon>Insecta</taxon>
        <taxon>Pterygota</taxon>
        <taxon>Neoptera</taxon>
        <taxon>Endopterygota</taxon>
        <taxon>Hymenoptera</taxon>
        <taxon>Apocrita</taxon>
        <taxon>Aculeata</taxon>
        <taxon>Apoidea</taxon>
        <taxon>Anthophila</taxon>
        <taxon>Apidae</taxon>
        <taxon>Habropoda</taxon>
    </lineage>
</organism>